<evidence type="ECO:0000256" key="1">
    <source>
        <dbReference type="ARBA" id="ARBA00023002"/>
    </source>
</evidence>
<dbReference type="PANTHER" id="PTHR43157:SF31">
    <property type="entry name" value="PHOSPHATIDYLINOSITOL-GLYCAN BIOSYNTHESIS CLASS F PROTEIN"/>
    <property type="match status" value="1"/>
</dbReference>
<dbReference type="Gene3D" id="3.40.50.720">
    <property type="entry name" value="NAD(P)-binding Rossmann-like Domain"/>
    <property type="match status" value="1"/>
</dbReference>
<dbReference type="PANTHER" id="PTHR43157">
    <property type="entry name" value="PHOSPHATIDYLINOSITOL-GLYCAN BIOSYNTHESIS CLASS F PROTEIN-RELATED"/>
    <property type="match status" value="1"/>
</dbReference>
<comment type="caution">
    <text evidence="2">The sequence shown here is derived from an EMBL/GenBank/DDBJ whole genome shotgun (WGS) entry which is preliminary data.</text>
</comment>
<evidence type="ECO:0000313" key="2">
    <source>
        <dbReference type="EMBL" id="KAF9963957.1"/>
    </source>
</evidence>
<keyword evidence="1" id="KW-0560">Oxidoreductase</keyword>
<dbReference type="InterPro" id="IPR002347">
    <property type="entry name" value="SDR_fam"/>
</dbReference>
<proteinExistence type="predicted"/>
<gene>
    <name evidence="2" type="ORF">BGZ70_007083</name>
</gene>
<dbReference type="Pfam" id="PF00106">
    <property type="entry name" value="adh_short"/>
    <property type="match status" value="1"/>
</dbReference>
<dbReference type="OrthoDB" id="542013at2759"/>
<keyword evidence="3" id="KW-1185">Reference proteome</keyword>
<dbReference type="AlphaFoldDB" id="A0A9P6M3F5"/>
<dbReference type="GO" id="GO:0016491">
    <property type="term" value="F:oxidoreductase activity"/>
    <property type="evidence" value="ECO:0007669"/>
    <property type="project" value="UniProtKB-KW"/>
</dbReference>
<sequence length="314" mass="34327">MNPTASTTPKKVIVITGGNVGIGFQAAKLILSTGSNVHVVLGCHDHDRATAGVKSLEGFAAESNTIEFRPLELASFASVRQFGESLVASFPYGIHTLVLNAGVMVFKRELTADDGHEYSMQVNHLSQLLLTQLLLPSLRNGHQTWPEDKKTTVLFVSSDLHKPGVGKGKGPILTLENLNDTEGFDGMVAYRNSKLCQLLCMHVLARQLKDDVVTVNAVSPGFVPTSGLKRHSGFATRMLMDNVLSRISAASTEEEGGRRVFNAMSGERRNGNAVYYDKDMVGEMSEESKDLEKQKFWWDWSCRAIGLEGLSAQQ</sequence>
<dbReference type="EMBL" id="JAAAHY010000423">
    <property type="protein sequence ID" value="KAF9963957.1"/>
    <property type="molecule type" value="Genomic_DNA"/>
</dbReference>
<dbReference type="Proteomes" id="UP000738359">
    <property type="component" value="Unassembled WGS sequence"/>
</dbReference>
<name>A0A9P6M3F5_MORAP</name>
<accession>A0A9P6M3F5</accession>
<dbReference type="Pfam" id="PF13561">
    <property type="entry name" value="adh_short_C2"/>
    <property type="match status" value="1"/>
</dbReference>
<dbReference type="InterPro" id="IPR036291">
    <property type="entry name" value="NAD(P)-bd_dom_sf"/>
</dbReference>
<organism evidence="2 3">
    <name type="scientific">Mortierella alpina</name>
    <name type="common">Oleaginous fungus</name>
    <name type="synonym">Mortierella renispora</name>
    <dbReference type="NCBI Taxonomy" id="64518"/>
    <lineage>
        <taxon>Eukaryota</taxon>
        <taxon>Fungi</taxon>
        <taxon>Fungi incertae sedis</taxon>
        <taxon>Mucoromycota</taxon>
        <taxon>Mortierellomycotina</taxon>
        <taxon>Mortierellomycetes</taxon>
        <taxon>Mortierellales</taxon>
        <taxon>Mortierellaceae</taxon>
        <taxon>Mortierella</taxon>
    </lineage>
</organism>
<protein>
    <submittedName>
        <fullName evidence="2">Uncharacterized protein</fullName>
    </submittedName>
</protein>
<dbReference type="PRINTS" id="PR00081">
    <property type="entry name" value="GDHRDH"/>
</dbReference>
<reference evidence="2" key="1">
    <citation type="journal article" date="2020" name="Fungal Divers.">
        <title>Resolving the Mortierellaceae phylogeny through synthesis of multi-gene phylogenetics and phylogenomics.</title>
        <authorList>
            <person name="Vandepol N."/>
            <person name="Liber J."/>
            <person name="Desiro A."/>
            <person name="Na H."/>
            <person name="Kennedy M."/>
            <person name="Barry K."/>
            <person name="Grigoriev I.V."/>
            <person name="Miller A.N."/>
            <person name="O'Donnell K."/>
            <person name="Stajich J.E."/>
            <person name="Bonito G."/>
        </authorList>
    </citation>
    <scope>NUCLEOTIDE SEQUENCE</scope>
    <source>
        <strain evidence="2">CK1249</strain>
    </source>
</reference>
<evidence type="ECO:0000313" key="3">
    <source>
        <dbReference type="Proteomes" id="UP000738359"/>
    </source>
</evidence>
<dbReference type="SUPFAM" id="SSF51735">
    <property type="entry name" value="NAD(P)-binding Rossmann-fold domains"/>
    <property type="match status" value="1"/>
</dbReference>